<reference evidence="3" key="1">
    <citation type="journal article" date="2023" name="Front. Mar. Sci.">
        <title>A new Merluccius polli reference genome to investigate the effects of global change in West African waters.</title>
        <authorList>
            <person name="Mateo J.L."/>
            <person name="Blanco-Fernandez C."/>
            <person name="Garcia-Vazquez E."/>
            <person name="Machado-Schiaffino G."/>
        </authorList>
    </citation>
    <scope>NUCLEOTIDE SEQUENCE</scope>
    <source>
        <strain evidence="3">C29</strain>
        <tissue evidence="3">Fin</tissue>
    </source>
</reference>
<protein>
    <submittedName>
        <fullName evidence="3">Uncharacterized protein</fullName>
    </submittedName>
</protein>
<feature type="region of interest" description="Disordered" evidence="2">
    <location>
        <begin position="76"/>
        <end position="122"/>
    </location>
</feature>
<accession>A0AA47MG61</accession>
<evidence type="ECO:0000256" key="1">
    <source>
        <dbReference type="SAM" id="Coils"/>
    </source>
</evidence>
<dbReference type="EMBL" id="JAOPHQ010004314">
    <property type="protein sequence ID" value="KAK0139664.1"/>
    <property type="molecule type" value="Genomic_DNA"/>
</dbReference>
<keyword evidence="4" id="KW-1185">Reference proteome</keyword>
<proteinExistence type="predicted"/>
<comment type="caution">
    <text evidence="3">The sequence shown here is derived from an EMBL/GenBank/DDBJ whole genome shotgun (WGS) entry which is preliminary data.</text>
</comment>
<evidence type="ECO:0000256" key="2">
    <source>
        <dbReference type="SAM" id="MobiDB-lite"/>
    </source>
</evidence>
<feature type="coiled-coil region" evidence="1">
    <location>
        <begin position="15"/>
        <end position="42"/>
    </location>
</feature>
<evidence type="ECO:0000313" key="3">
    <source>
        <dbReference type="EMBL" id="KAK0139664.1"/>
    </source>
</evidence>
<dbReference type="AlphaFoldDB" id="A0AA47MG61"/>
<dbReference type="Proteomes" id="UP001174136">
    <property type="component" value="Unassembled WGS sequence"/>
</dbReference>
<keyword evidence="1" id="KW-0175">Coiled coil</keyword>
<feature type="region of interest" description="Disordered" evidence="2">
    <location>
        <begin position="145"/>
        <end position="180"/>
    </location>
</feature>
<name>A0AA47MG61_MERPO</name>
<sequence length="317" mass="34925">MEAYPECVDAMMGGLSVEKELLQSLARRVEEVEERREQKVLEWPAHLCDQLSDKTYHWCKYTCRLLHPHPRVKMLSDSENGTSAERQKKSGFKGLEAFHPTETRKGGIEVGSERAAKKRRNETQPVFKVSIPLTQGAFVLERSSFSRSNSPAVGTSPGPPPETLAPDPDLEFGPQTVTAFEPPRLPRTIEVRKNIPVVIGRRQEEHGCDWGLPSQESGADAYTAIPSLHSCYPDPPYPEYIADVQTPLIQGDPMPPHAAGLPAGGTGFPGSSFDVAPETLTSWVGPDLHDQDSANSDAQQKPAVLFYFCTPNGQRQP</sequence>
<organism evidence="3 4">
    <name type="scientific">Merluccius polli</name>
    <name type="common">Benguela hake</name>
    <name type="synonym">Merluccius cadenati</name>
    <dbReference type="NCBI Taxonomy" id="89951"/>
    <lineage>
        <taxon>Eukaryota</taxon>
        <taxon>Metazoa</taxon>
        <taxon>Chordata</taxon>
        <taxon>Craniata</taxon>
        <taxon>Vertebrata</taxon>
        <taxon>Euteleostomi</taxon>
        <taxon>Actinopterygii</taxon>
        <taxon>Neopterygii</taxon>
        <taxon>Teleostei</taxon>
        <taxon>Neoteleostei</taxon>
        <taxon>Acanthomorphata</taxon>
        <taxon>Zeiogadaria</taxon>
        <taxon>Gadariae</taxon>
        <taxon>Gadiformes</taxon>
        <taxon>Gadoidei</taxon>
        <taxon>Merlucciidae</taxon>
        <taxon>Merluccius</taxon>
    </lineage>
</organism>
<feature type="compositionally biased region" description="Basic and acidic residues" evidence="2">
    <location>
        <begin position="99"/>
        <end position="115"/>
    </location>
</feature>
<evidence type="ECO:0000313" key="4">
    <source>
        <dbReference type="Proteomes" id="UP001174136"/>
    </source>
</evidence>
<gene>
    <name evidence="3" type="ORF">N1851_023437</name>
</gene>